<evidence type="ECO:0000313" key="3">
    <source>
        <dbReference type="Proteomes" id="UP001165063"/>
    </source>
</evidence>
<feature type="compositionally biased region" description="Basic and acidic residues" evidence="1">
    <location>
        <begin position="64"/>
        <end position="91"/>
    </location>
</feature>
<proteinExistence type="predicted"/>
<name>A0A9W6Z5K0_AMBMO</name>
<dbReference type="InterPro" id="IPR039119">
    <property type="entry name" value="ABT1/Esf2"/>
</dbReference>
<gene>
    <name evidence="2" type="ORF">Amon01_000876700</name>
</gene>
<comment type="caution">
    <text evidence="2">The sequence shown here is derived from an EMBL/GenBank/DDBJ whole genome shotgun (WGS) entry which is preliminary data.</text>
</comment>
<dbReference type="GO" id="GO:0000480">
    <property type="term" value="P:endonucleolytic cleavage in 5'-ETS of tricistronic rRNA transcript (SSU-rRNA, 5.8S rRNA, LSU-rRNA)"/>
    <property type="evidence" value="ECO:0007669"/>
    <property type="project" value="TreeGrafter"/>
</dbReference>
<organism evidence="2 3">
    <name type="scientific">Ambrosiozyma monospora</name>
    <name type="common">Yeast</name>
    <name type="synonym">Endomycopsis monosporus</name>
    <dbReference type="NCBI Taxonomy" id="43982"/>
    <lineage>
        <taxon>Eukaryota</taxon>
        <taxon>Fungi</taxon>
        <taxon>Dikarya</taxon>
        <taxon>Ascomycota</taxon>
        <taxon>Saccharomycotina</taxon>
        <taxon>Pichiomycetes</taxon>
        <taxon>Pichiales</taxon>
        <taxon>Pichiaceae</taxon>
        <taxon>Ambrosiozyma</taxon>
    </lineage>
</organism>
<dbReference type="PANTHER" id="PTHR12311">
    <property type="entry name" value="ACTIVATOR OF BASAL TRANSCRIPTION 1"/>
    <property type="match status" value="1"/>
</dbReference>
<dbReference type="AlphaFoldDB" id="A0A9W6Z5K0"/>
<accession>A0A9W6Z5K0</accession>
<protein>
    <submittedName>
        <fullName evidence="2">Unnamed protein product</fullName>
    </submittedName>
</protein>
<feature type="compositionally biased region" description="Polar residues" evidence="1">
    <location>
        <begin position="92"/>
        <end position="102"/>
    </location>
</feature>
<dbReference type="GO" id="GO:0003723">
    <property type="term" value="F:RNA binding"/>
    <property type="evidence" value="ECO:0007669"/>
    <property type="project" value="TreeGrafter"/>
</dbReference>
<dbReference type="GO" id="GO:0005730">
    <property type="term" value="C:nucleolus"/>
    <property type="evidence" value="ECO:0007669"/>
    <property type="project" value="TreeGrafter"/>
</dbReference>
<dbReference type="GO" id="GO:0000472">
    <property type="term" value="P:endonucleolytic cleavage to generate mature 5'-end of SSU-rRNA from (SSU-rRNA, 5.8S rRNA, LSU-rRNA)"/>
    <property type="evidence" value="ECO:0007669"/>
    <property type="project" value="TreeGrafter"/>
</dbReference>
<dbReference type="Proteomes" id="UP001165063">
    <property type="component" value="Unassembled WGS sequence"/>
</dbReference>
<evidence type="ECO:0000256" key="1">
    <source>
        <dbReference type="SAM" id="MobiDB-lite"/>
    </source>
</evidence>
<sequence length="127" mass="15013">MNIKYLKGFKWFDLTNSINKEIEIRENKFQMELSQQQKINKTFIQNVETNKLIQQIKSKRNKKRNADDGSENHGKDDGEVDKKKPKVEIRRTFQQRSVTTNRADADREIKNKNNQSVKLNSVLNSIF</sequence>
<keyword evidence="3" id="KW-1185">Reference proteome</keyword>
<dbReference type="EMBL" id="BSXU01008351">
    <property type="protein sequence ID" value="GMG60209.1"/>
    <property type="molecule type" value="Genomic_DNA"/>
</dbReference>
<evidence type="ECO:0000313" key="2">
    <source>
        <dbReference type="EMBL" id="GMG60209.1"/>
    </source>
</evidence>
<dbReference type="GO" id="GO:0000447">
    <property type="term" value="P:endonucleolytic cleavage in ITS1 to separate SSU-rRNA from 5.8S rRNA and LSU-rRNA from tricistronic rRNA transcript (SSU-rRNA, 5.8S rRNA, LSU-rRNA)"/>
    <property type="evidence" value="ECO:0007669"/>
    <property type="project" value="TreeGrafter"/>
</dbReference>
<dbReference type="PANTHER" id="PTHR12311:SF7">
    <property type="entry name" value="ACTIVATOR OF BASAL TRANSCRIPTION 1"/>
    <property type="match status" value="1"/>
</dbReference>
<feature type="region of interest" description="Disordered" evidence="1">
    <location>
        <begin position="56"/>
        <end position="111"/>
    </location>
</feature>
<dbReference type="OrthoDB" id="287393at2759"/>
<reference evidence="2" key="1">
    <citation type="submission" date="2023-04" db="EMBL/GenBank/DDBJ databases">
        <title>Ambrosiozyma monospora NBRC 1965.</title>
        <authorList>
            <person name="Ichikawa N."/>
            <person name="Sato H."/>
            <person name="Tonouchi N."/>
        </authorList>
    </citation>
    <scope>NUCLEOTIDE SEQUENCE</scope>
    <source>
        <strain evidence="2">NBRC 1965</strain>
    </source>
</reference>
<dbReference type="GO" id="GO:0034462">
    <property type="term" value="P:small-subunit processome assembly"/>
    <property type="evidence" value="ECO:0007669"/>
    <property type="project" value="TreeGrafter"/>
</dbReference>